<dbReference type="SUPFAM" id="SSF52922">
    <property type="entry name" value="TK C-terminal domain-like"/>
    <property type="match status" value="1"/>
</dbReference>
<proteinExistence type="predicted"/>
<feature type="domain" description="Pyruvate/ketoisovalerate oxidoreductase catalytic" evidence="2">
    <location>
        <begin position="13"/>
        <end position="93"/>
    </location>
</feature>
<dbReference type="InterPro" id="IPR050722">
    <property type="entry name" value="Pyruvate:ferred/Flavod_OxRd"/>
</dbReference>
<sequence length="545" mass="60222">MKDEISIVICGEAGQGIQTVETLLIEALKSAGFYIFCTKEYMSRVRGGANSIQIRVSEKPVSAYIKRTDILIPLIKEAVDHLGERISKETFIIQEDFTEEAKKIGDVVYSNVIAASTLAALFGINRETFYNLIEKKFSKKGEEVVQKNKEAADKGFEIGKKLSLEIEIKIEPKADKNDTLINGAQAVAMGTLAGGCNFIAAYPMTPSTGVFTYLASQEHEFGIVVEQAEDEISAMNMNLGAWYAGARGLVSTAGGGFDLMTEGLSLAGITETPIVIHLGQRPGPATGLPTRTEQGDLNIALYAGHGEFPRIILTPGNLEDAFYLTQKAFNLADKYQVPVFVLTDQFLVDSYYNIKPFDLSNVQNQHFIKETGVDYKRYQMTENGISPRGIPQFGEGLVCVDSDEHDESGHITESQAVRTSMNNKRLSKIDMIKSEIFPPELIGSYDYKTLLIGWGSTYLIIKEAIEKLGRNDLGFLYFKQVYPLHDSIVDYIKKAEKTIIIENNATAQFGKLIAKETGIVIKDAILKYDGLPFSVEEIMQRVSNG</sequence>
<dbReference type="PANTHER" id="PTHR32154:SF20">
    <property type="entry name" value="2-OXOGLUTARATE OXIDOREDUCTASE SUBUNIT KORA"/>
    <property type="match status" value="1"/>
</dbReference>
<dbReference type="Pfam" id="PF01558">
    <property type="entry name" value="POR"/>
    <property type="match status" value="2"/>
</dbReference>
<dbReference type="InterPro" id="IPR002869">
    <property type="entry name" value="Pyrv_flavodox_OxRed_cen"/>
</dbReference>
<dbReference type="EMBL" id="MEUA01000017">
    <property type="protein sequence ID" value="OGC15869.1"/>
    <property type="molecule type" value="Genomic_DNA"/>
</dbReference>
<dbReference type="CDD" id="cd07034">
    <property type="entry name" value="TPP_PYR_PFOR_IOR-alpha_like"/>
    <property type="match status" value="1"/>
</dbReference>
<name>A0A1F4S642_UNCSA</name>
<reference evidence="4 5" key="1">
    <citation type="journal article" date="2016" name="Nat. Commun.">
        <title>Thousands of microbial genomes shed light on interconnected biogeochemical processes in an aquifer system.</title>
        <authorList>
            <person name="Anantharaman K."/>
            <person name="Brown C.T."/>
            <person name="Hug L.A."/>
            <person name="Sharon I."/>
            <person name="Castelle C.J."/>
            <person name="Probst A.J."/>
            <person name="Thomas B.C."/>
            <person name="Singh A."/>
            <person name="Wilkins M.J."/>
            <person name="Karaoz U."/>
            <person name="Brodie E.L."/>
            <person name="Williams K.H."/>
            <person name="Hubbard S.S."/>
            <person name="Banfield J.F."/>
        </authorList>
    </citation>
    <scope>NUCLEOTIDE SEQUENCE [LARGE SCALE GENOMIC DNA]</scope>
</reference>
<organism evidence="4 5">
    <name type="scientific">candidate division WOR-1 bacterium RIFOXYB2_FULL_36_35</name>
    <dbReference type="NCBI Taxonomy" id="1802578"/>
    <lineage>
        <taxon>Bacteria</taxon>
        <taxon>Bacillati</taxon>
        <taxon>Saganbacteria</taxon>
    </lineage>
</organism>
<evidence type="ECO:0000313" key="5">
    <source>
        <dbReference type="Proteomes" id="UP000177905"/>
    </source>
</evidence>
<comment type="caution">
    <text evidence="4">The sequence shown here is derived from an EMBL/GenBank/DDBJ whole genome shotgun (WGS) entry which is preliminary data.</text>
</comment>
<evidence type="ECO:0000259" key="3">
    <source>
        <dbReference type="Pfam" id="PF01855"/>
    </source>
</evidence>
<dbReference type="Gene3D" id="3.40.920.10">
    <property type="entry name" value="Pyruvate-ferredoxin oxidoreductase, PFOR, domain III"/>
    <property type="match status" value="2"/>
</dbReference>
<dbReference type="InterPro" id="IPR022367">
    <property type="entry name" value="2-oxoacid/accept_OxRdtase_asu"/>
</dbReference>
<protein>
    <submittedName>
        <fullName evidence="4">2-oxoacid:ferredoxin oxidoreductase subunit alpha</fullName>
    </submittedName>
</protein>
<dbReference type="Pfam" id="PF01855">
    <property type="entry name" value="POR_N"/>
    <property type="match status" value="1"/>
</dbReference>
<dbReference type="Gene3D" id="3.40.50.920">
    <property type="match status" value="1"/>
</dbReference>
<accession>A0A1F4S642</accession>
<dbReference type="NCBIfam" id="TIGR03710">
    <property type="entry name" value="OAFO_sf"/>
    <property type="match status" value="1"/>
</dbReference>
<dbReference type="InterPro" id="IPR029061">
    <property type="entry name" value="THDP-binding"/>
</dbReference>
<dbReference type="FunFam" id="3.40.50.970:FF:000022">
    <property type="entry name" value="2-oxoglutarate ferredoxin oxidoreductase alpha subunit"/>
    <property type="match status" value="1"/>
</dbReference>
<dbReference type="SUPFAM" id="SSF53323">
    <property type="entry name" value="Pyruvate-ferredoxin oxidoreductase, PFOR, domain III"/>
    <property type="match status" value="1"/>
</dbReference>
<evidence type="ECO:0000256" key="1">
    <source>
        <dbReference type="ARBA" id="ARBA00023002"/>
    </source>
</evidence>
<evidence type="ECO:0000313" key="4">
    <source>
        <dbReference type="EMBL" id="OGC15869.1"/>
    </source>
</evidence>
<dbReference type="Gene3D" id="3.40.50.970">
    <property type="match status" value="1"/>
</dbReference>
<feature type="domain" description="Pyruvate/ketoisovalerate oxidoreductase catalytic" evidence="2">
    <location>
        <begin position="96"/>
        <end position="157"/>
    </location>
</feature>
<dbReference type="InterPro" id="IPR009014">
    <property type="entry name" value="Transketo_C/PFOR_II"/>
</dbReference>
<dbReference type="Proteomes" id="UP000177905">
    <property type="component" value="Unassembled WGS sequence"/>
</dbReference>
<evidence type="ECO:0000259" key="2">
    <source>
        <dbReference type="Pfam" id="PF01558"/>
    </source>
</evidence>
<dbReference type="InterPro" id="IPR002880">
    <property type="entry name" value="Pyrv_Fd/Flavodoxin_OxRdtase_N"/>
</dbReference>
<dbReference type="PANTHER" id="PTHR32154">
    <property type="entry name" value="PYRUVATE-FLAVODOXIN OXIDOREDUCTASE-RELATED"/>
    <property type="match status" value="1"/>
</dbReference>
<dbReference type="SUPFAM" id="SSF52518">
    <property type="entry name" value="Thiamin diphosphate-binding fold (THDP-binding)"/>
    <property type="match status" value="1"/>
</dbReference>
<dbReference type="AlphaFoldDB" id="A0A1F4S642"/>
<keyword evidence="1" id="KW-0560">Oxidoreductase</keyword>
<gene>
    <name evidence="4" type="ORF">A2290_05590</name>
</gene>
<feature type="domain" description="Pyruvate flavodoxin/ferredoxin oxidoreductase pyrimidine binding" evidence="3">
    <location>
        <begin position="190"/>
        <end position="417"/>
    </location>
</feature>
<dbReference type="GO" id="GO:0016903">
    <property type="term" value="F:oxidoreductase activity, acting on the aldehyde or oxo group of donors"/>
    <property type="evidence" value="ECO:0007669"/>
    <property type="project" value="InterPro"/>
</dbReference>
<dbReference type="InterPro" id="IPR019752">
    <property type="entry name" value="Pyrv/ketoisovalerate_OxRed_cat"/>
</dbReference>
<dbReference type="GO" id="GO:0006979">
    <property type="term" value="P:response to oxidative stress"/>
    <property type="evidence" value="ECO:0007669"/>
    <property type="project" value="TreeGrafter"/>
</dbReference>